<keyword evidence="6" id="KW-1185">Reference proteome</keyword>
<dbReference type="PROSITE" id="PS50240">
    <property type="entry name" value="TRYPSIN_DOM"/>
    <property type="match status" value="1"/>
</dbReference>
<dbReference type="InterPro" id="IPR033116">
    <property type="entry name" value="TRYPSIN_SER"/>
</dbReference>
<dbReference type="InterPro" id="IPR009003">
    <property type="entry name" value="Peptidase_S1_PA"/>
</dbReference>
<dbReference type="InterPro" id="IPR051333">
    <property type="entry name" value="CLIP_Serine_Protease"/>
</dbReference>
<dbReference type="Gene3D" id="2.40.10.10">
    <property type="entry name" value="Trypsin-like serine proteases"/>
    <property type="match status" value="2"/>
</dbReference>
<keyword evidence="2" id="KW-0720">Serine protease</keyword>
<evidence type="ECO:0000313" key="5">
    <source>
        <dbReference type="EMBL" id="CAJ0594695.1"/>
    </source>
</evidence>
<dbReference type="EMBL" id="CATQJL010000112">
    <property type="protein sequence ID" value="CAJ0594695.1"/>
    <property type="molecule type" value="Genomic_DNA"/>
</dbReference>
<dbReference type="PROSITE" id="PS00134">
    <property type="entry name" value="TRYPSIN_HIS"/>
    <property type="match status" value="1"/>
</dbReference>
<dbReference type="PANTHER" id="PTHR24260:SF136">
    <property type="entry name" value="GH08193P-RELATED"/>
    <property type="match status" value="1"/>
</dbReference>
<keyword evidence="1" id="KW-1015">Disulfide bond</keyword>
<dbReference type="InterPro" id="IPR043504">
    <property type="entry name" value="Peptidase_S1_PA_chymotrypsin"/>
</dbReference>
<feature type="signal peptide" evidence="3">
    <location>
        <begin position="1"/>
        <end position="15"/>
    </location>
</feature>
<accession>A0AA36M0G9</accession>
<dbReference type="GO" id="GO:0006508">
    <property type="term" value="P:proteolysis"/>
    <property type="evidence" value="ECO:0007669"/>
    <property type="project" value="UniProtKB-KW"/>
</dbReference>
<dbReference type="InterPro" id="IPR001254">
    <property type="entry name" value="Trypsin_dom"/>
</dbReference>
<evidence type="ECO:0000313" key="6">
    <source>
        <dbReference type="Proteomes" id="UP001176961"/>
    </source>
</evidence>
<dbReference type="InterPro" id="IPR018114">
    <property type="entry name" value="TRYPSIN_HIS"/>
</dbReference>
<keyword evidence="2" id="KW-0378">Hydrolase</keyword>
<dbReference type="GO" id="GO:0004252">
    <property type="term" value="F:serine-type endopeptidase activity"/>
    <property type="evidence" value="ECO:0007669"/>
    <property type="project" value="InterPro"/>
</dbReference>
<proteinExistence type="predicted"/>
<dbReference type="PRINTS" id="PR00722">
    <property type="entry name" value="CHYMOTRYPSIN"/>
</dbReference>
<reference evidence="5" key="1">
    <citation type="submission" date="2023-07" db="EMBL/GenBank/DDBJ databases">
        <authorList>
            <consortium name="CYATHOMIX"/>
        </authorList>
    </citation>
    <scope>NUCLEOTIDE SEQUENCE</scope>
    <source>
        <strain evidence="5">N/A</strain>
    </source>
</reference>
<dbReference type="SUPFAM" id="SSF50494">
    <property type="entry name" value="Trypsin-like serine proteases"/>
    <property type="match status" value="1"/>
</dbReference>
<keyword evidence="2" id="KW-0645">Protease</keyword>
<comment type="caution">
    <text evidence="5">The sequence shown here is derived from an EMBL/GenBank/DDBJ whole genome shotgun (WGS) entry which is preliminary data.</text>
</comment>
<dbReference type="AlphaFoldDB" id="A0AA36M0G9"/>
<evidence type="ECO:0000256" key="3">
    <source>
        <dbReference type="SAM" id="SignalP"/>
    </source>
</evidence>
<evidence type="ECO:0000256" key="2">
    <source>
        <dbReference type="RuleBase" id="RU363034"/>
    </source>
</evidence>
<dbReference type="Proteomes" id="UP001176961">
    <property type="component" value="Unassembled WGS sequence"/>
</dbReference>
<feature type="domain" description="Peptidase S1" evidence="4">
    <location>
        <begin position="34"/>
        <end position="282"/>
    </location>
</feature>
<name>A0AA36M0G9_CYLNA</name>
<evidence type="ECO:0000256" key="1">
    <source>
        <dbReference type="ARBA" id="ARBA00023157"/>
    </source>
</evidence>
<dbReference type="PROSITE" id="PS00135">
    <property type="entry name" value="TRYPSIN_SER"/>
    <property type="match status" value="1"/>
</dbReference>
<dbReference type="PANTHER" id="PTHR24260">
    <property type="match status" value="1"/>
</dbReference>
<sequence>MTILWLVFLLQTAHAGKITKEENWKLKERCSKSAVAANMYKRYRVNQSKYPFVFALSEIDDVAGSHSEPFCSGVLISSRHILTAAHCLVMNDEEACKQRSQKQLDLQETPAQEVGVFQSSCSTKECWTKKRVYEVALVRIHQNYDVDEACDNRTTHDIGMIELKQDIPDFKPICMPQEHDIIPQRLISIGYGEHSKDYSIQAVVYESVEEGPEMKDSLLAYTKRRNESTIHGDSGGPLLQIRAGKYYLVGITSTSTEPPAEEFEGLFVDVRKKLDWICDETGVCPLTDSEERKQPSSEEEESF</sequence>
<organism evidence="5 6">
    <name type="scientific">Cylicocyclus nassatus</name>
    <name type="common">Nematode worm</name>
    <dbReference type="NCBI Taxonomy" id="53992"/>
    <lineage>
        <taxon>Eukaryota</taxon>
        <taxon>Metazoa</taxon>
        <taxon>Ecdysozoa</taxon>
        <taxon>Nematoda</taxon>
        <taxon>Chromadorea</taxon>
        <taxon>Rhabditida</taxon>
        <taxon>Rhabditina</taxon>
        <taxon>Rhabditomorpha</taxon>
        <taxon>Strongyloidea</taxon>
        <taxon>Strongylidae</taxon>
        <taxon>Cylicocyclus</taxon>
    </lineage>
</organism>
<dbReference type="Pfam" id="PF00089">
    <property type="entry name" value="Trypsin"/>
    <property type="match status" value="1"/>
</dbReference>
<protein>
    <recommendedName>
        <fullName evidence="4">Peptidase S1 domain-containing protein</fullName>
    </recommendedName>
</protein>
<feature type="chain" id="PRO_5041442913" description="Peptidase S1 domain-containing protein" evidence="3">
    <location>
        <begin position="16"/>
        <end position="303"/>
    </location>
</feature>
<dbReference type="InterPro" id="IPR001314">
    <property type="entry name" value="Peptidase_S1A"/>
</dbReference>
<evidence type="ECO:0000259" key="4">
    <source>
        <dbReference type="PROSITE" id="PS50240"/>
    </source>
</evidence>
<dbReference type="SMART" id="SM00020">
    <property type="entry name" value="Tryp_SPc"/>
    <property type="match status" value="1"/>
</dbReference>
<gene>
    <name evidence="5" type="ORF">CYNAS_LOCUS6678</name>
</gene>
<keyword evidence="3" id="KW-0732">Signal</keyword>